<dbReference type="Pfam" id="PF01558">
    <property type="entry name" value="POR"/>
    <property type="match status" value="1"/>
</dbReference>
<dbReference type="SUPFAM" id="SSF54862">
    <property type="entry name" value="4Fe-4S ferredoxins"/>
    <property type="match status" value="1"/>
</dbReference>
<keyword evidence="3" id="KW-0677">Repeat</keyword>
<comment type="caution">
    <text evidence="8">The sequence shown here is derived from an EMBL/GenBank/DDBJ whole genome shotgun (WGS) entry which is preliminary data.</text>
</comment>
<evidence type="ECO:0000256" key="1">
    <source>
        <dbReference type="ARBA" id="ARBA00022485"/>
    </source>
</evidence>
<dbReference type="AlphaFoldDB" id="X0XN59"/>
<dbReference type="InterPro" id="IPR017896">
    <property type="entry name" value="4Fe4S_Fe-S-bd"/>
</dbReference>
<accession>X0XN59</accession>
<dbReference type="GO" id="GO:0051539">
    <property type="term" value="F:4 iron, 4 sulfur cluster binding"/>
    <property type="evidence" value="ECO:0007669"/>
    <property type="project" value="UniProtKB-KW"/>
</dbReference>
<organism evidence="8">
    <name type="scientific">marine sediment metagenome</name>
    <dbReference type="NCBI Taxonomy" id="412755"/>
    <lineage>
        <taxon>unclassified sequences</taxon>
        <taxon>metagenomes</taxon>
        <taxon>ecological metagenomes</taxon>
    </lineage>
</organism>
<evidence type="ECO:0000256" key="3">
    <source>
        <dbReference type="ARBA" id="ARBA00022737"/>
    </source>
</evidence>
<dbReference type="SUPFAM" id="SSF53323">
    <property type="entry name" value="Pyruvate-ferredoxin oxidoreductase, PFOR, domain III"/>
    <property type="match status" value="1"/>
</dbReference>
<feature type="non-terminal residue" evidence="8">
    <location>
        <position position="1"/>
    </location>
</feature>
<keyword evidence="4" id="KW-0560">Oxidoreductase</keyword>
<dbReference type="PROSITE" id="PS00198">
    <property type="entry name" value="4FE4S_FER_1"/>
    <property type="match status" value="2"/>
</dbReference>
<feature type="domain" description="4Fe-4S ferredoxin-type" evidence="7">
    <location>
        <begin position="125"/>
        <end position="154"/>
    </location>
</feature>
<dbReference type="InterPro" id="IPR019752">
    <property type="entry name" value="Pyrv/ketoisovalerate_OxRed_cat"/>
</dbReference>
<protein>
    <recommendedName>
        <fullName evidence="7">4Fe-4S ferredoxin-type domain-containing protein</fullName>
    </recommendedName>
</protein>
<dbReference type="PANTHER" id="PTHR43724">
    <property type="entry name" value="PYRUVATE SYNTHASE SUBUNIT PORD"/>
    <property type="match status" value="1"/>
</dbReference>
<gene>
    <name evidence="8" type="ORF">S01H1_74768</name>
</gene>
<reference evidence="8" key="1">
    <citation type="journal article" date="2014" name="Front. Microbiol.">
        <title>High frequency of phylogenetically diverse reductive dehalogenase-homologous genes in deep subseafloor sedimentary metagenomes.</title>
        <authorList>
            <person name="Kawai M."/>
            <person name="Futagami T."/>
            <person name="Toyoda A."/>
            <person name="Takaki Y."/>
            <person name="Nishi S."/>
            <person name="Hori S."/>
            <person name="Arai W."/>
            <person name="Tsubouchi T."/>
            <person name="Morono Y."/>
            <person name="Uchiyama I."/>
            <person name="Ito T."/>
            <person name="Fujiyama A."/>
            <person name="Inagaki F."/>
            <person name="Takami H."/>
        </authorList>
    </citation>
    <scope>NUCLEOTIDE SEQUENCE</scope>
    <source>
        <strain evidence="8">Expedition CK06-06</strain>
    </source>
</reference>
<dbReference type="GO" id="GO:0046872">
    <property type="term" value="F:metal ion binding"/>
    <property type="evidence" value="ECO:0007669"/>
    <property type="project" value="UniProtKB-KW"/>
</dbReference>
<dbReference type="Gene3D" id="3.40.920.10">
    <property type="entry name" value="Pyruvate-ferredoxin oxidoreductase, PFOR, domain III"/>
    <property type="match status" value="1"/>
</dbReference>
<dbReference type="PROSITE" id="PS51379">
    <property type="entry name" value="4FE4S_FER_2"/>
    <property type="match status" value="2"/>
</dbReference>
<dbReference type="InterPro" id="IPR017900">
    <property type="entry name" value="4Fe4S_Fe_S_CS"/>
</dbReference>
<evidence type="ECO:0000259" key="7">
    <source>
        <dbReference type="PROSITE" id="PS51379"/>
    </source>
</evidence>
<sequence length="213" mass="23265">CNVYLIDALTIAIEEKSRVNTAMMGAVTQVSGFLDRKMVLESLSETFAKKHPSAVGPNERTFERGCEELELVAEPRPGARGKGKRNAAPARPGPEFGYLTAPLGGLITEAGNTILRDVSISREGFVPVFDPDECVHCGLCDLVCPDHCFVWTQEEAEGEGDPEQVRLLGIDYQYCKACMRCIDSCPSGALTKIAEDEGFAEEHRVPLFPEATR</sequence>
<keyword evidence="1" id="KW-0004">4Fe-4S</keyword>
<dbReference type="EMBL" id="BARS01050036">
    <property type="protein sequence ID" value="GAG44594.1"/>
    <property type="molecule type" value="Genomic_DNA"/>
</dbReference>
<evidence type="ECO:0000256" key="5">
    <source>
        <dbReference type="ARBA" id="ARBA00023004"/>
    </source>
</evidence>
<dbReference type="PANTHER" id="PTHR43724:SF1">
    <property type="entry name" value="PYRUVATE SYNTHASE SUBUNIT PORD"/>
    <property type="match status" value="1"/>
</dbReference>
<evidence type="ECO:0000313" key="8">
    <source>
        <dbReference type="EMBL" id="GAG44594.1"/>
    </source>
</evidence>
<name>X0XN59_9ZZZZ</name>
<evidence type="ECO:0000256" key="2">
    <source>
        <dbReference type="ARBA" id="ARBA00022723"/>
    </source>
</evidence>
<keyword evidence="2" id="KW-0479">Metal-binding</keyword>
<dbReference type="InterPro" id="IPR002869">
    <property type="entry name" value="Pyrv_flavodox_OxRed_cen"/>
</dbReference>
<dbReference type="GO" id="GO:0016903">
    <property type="term" value="F:oxidoreductase activity, acting on the aldehyde or oxo group of donors"/>
    <property type="evidence" value="ECO:0007669"/>
    <property type="project" value="InterPro"/>
</dbReference>
<keyword evidence="6" id="KW-0411">Iron-sulfur</keyword>
<proteinExistence type="predicted"/>
<feature type="domain" description="4Fe-4S ferredoxin-type" evidence="7">
    <location>
        <begin position="166"/>
        <end position="196"/>
    </location>
</feature>
<evidence type="ECO:0000256" key="6">
    <source>
        <dbReference type="ARBA" id="ARBA00023014"/>
    </source>
</evidence>
<dbReference type="Pfam" id="PF12838">
    <property type="entry name" value="Fer4_7"/>
    <property type="match status" value="1"/>
</dbReference>
<evidence type="ECO:0000256" key="4">
    <source>
        <dbReference type="ARBA" id="ARBA00023002"/>
    </source>
</evidence>
<keyword evidence="5" id="KW-0408">Iron</keyword>
<dbReference type="Gene3D" id="3.30.70.3270">
    <property type="match status" value="1"/>
</dbReference>